<gene>
    <name evidence="1" type="ORF">BV25DRAFT_1907836</name>
</gene>
<name>A0ACB8T1A0_9AGAM</name>
<organism evidence="1 2">
    <name type="scientific">Artomyces pyxidatus</name>
    <dbReference type="NCBI Taxonomy" id="48021"/>
    <lineage>
        <taxon>Eukaryota</taxon>
        <taxon>Fungi</taxon>
        <taxon>Dikarya</taxon>
        <taxon>Basidiomycota</taxon>
        <taxon>Agaricomycotina</taxon>
        <taxon>Agaricomycetes</taxon>
        <taxon>Russulales</taxon>
        <taxon>Auriscalpiaceae</taxon>
        <taxon>Artomyces</taxon>
    </lineage>
</organism>
<dbReference type="EMBL" id="MU277210">
    <property type="protein sequence ID" value="KAI0061920.1"/>
    <property type="molecule type" value="Genomic_DNA"/>
</dbReference>
<protein>
    <submittedName>
        <fullName evidence="1">Uncharacterized protein</fullName>
    </submittedName>
</protein>
<reference evidence="1" key="2">
    <citation type="journal article" date="2022" name="New Phytol.">
        <title>Evolutionary transition to the ectomycorrhizal habit in the genomes of a hyperdiverse lineage of mushroom-forming fungi.</title>
        <authorList>
            <person name="Looney B."/>
            <person name="Miyauchi S."/>
            <person name="Morin E."/>
            <person name="Drula E."/>
            <person name="Courty P.E."/>
            <person name="Kohler A."/>
            <person name="Kuo A."/>
            <person name="LaButti K."/>
            <person name="Pangilinan J."/>
            <person name="Lipzen A."/>
            <person name="Riley R."/>
            <person name="Andreopoulos W."/>
            <person name="He G."/>
            <person name="Johnson J."/>
            <person name="Nolan M."/>
            <person name="Tritt A."/>
            <person name="Barry K.W."/>
            <person name="Grigoriev I.V."/>
            <person name="Nagy L.G."/>
            <person name="Hibbett D."/>
            <person name="Henrissat B."/>
            <person name="Matheny P.B."/>
            <person name="Labbe J."/>
            <person name="Martin F.M."/>
        </authorList>
    </citation>
    <scope>NUCLEOTIDE SEQUENCE</scope>
    <source>
        <strain evidence="1">HHB10654</strain>
    </source>
</reference>
<reference evidence="1" key="1">
    <citation type="submission" date="2021-03" db="EMBL/GenBank/DDBJ databases">
        <authorList>
            <consortium name="DOE Joint Genome Institute"/>
            <person name="Ahrendt S."/>
            <person name="Looney B.P."/>
            <person name="Miyauchi S."/>
            <person name="Morin E."/>
            <person name="Drula E."/>
            <person name="Courty P.E."/>
            <person name="Chicoki N."/>
            <person name="Fauchery L."/>
            <person name="Kohler A."/>
            <person name="Kuo A."/>
            <person name="Labutti K."/>
            <person name="Pangilinan J."/>
            <person name="Lipzen A."/>
            <person name="Riley R."/>
            <person name="Andreopoulos W."/>
            <person name="He G."/>
            <person name="Johnson J."/>
            <person name="Barry K.W."/>
            <person name="Grigoriev I.V."/>
            <person name="Nagy L."/>
            <person name="Hibbett D."/>
            <person name="Henrissat B."/>
            <person name="Matheny P.B."/>
            <person name="Labbe J."/>
            <person name="Martin F."/>
        </authorList>
    </citation>
    <scope>NUCLEOTIDE SEQUENCE</scope>
    <source>
        <strain evidence="1">HHB10654</strain>
    </source>
</reference>
<proteinExistence type="predicted"/>
<keyword evidence="2" id="KW-1185">Reference proteome</keyword>
<evidence type="ECO:0000313" key="2">
    <source>
        <dbReference type="Proteomes" id="UP000814140"/>
    </source>
</evidence>
<sequence length="115" mass="12888">MSSVRYKLVFFCPTPSTAQVLNHLFSQFPEELGKIGNYRQCAFISRGTGQFLPEGGSNPAVGSVGTLEYVEEDRVELVVNDSGGDHAELRNAIDELKKVHPYEQVAYDVYRLENF</sequence>
<comment type="caution">
    <text evidence="1">The sequence shown here is derived from an EMBL/GenBank/DDBJ whole genome shotgun (WGS) entry which is preliminary data.</text>
</comment>
<accession>A0ACB8T1A0</accession>
<dbReference type="Proteomes" id="UP000814140">
    <property type="component" value="Unassembled WGS sequence"/>
</dbReference>
<evidence type="ECO:0000313" key="1">
    <source>
        <dbReference type="EMBL" id="KAI0061920.1"/>
    </source>
</evidence>